<comment type="caution">
    <text evidence="5">The sequence shown here is derived from an EMBL/GenBank/DDBJ whole genome shotgun (WGS) entry which is preliminary data.</text>
</comment>
<dbReference type="EMBL" id="LPJR01000087">
    <property type="protein sequence ID" value="KWF18683.1"/>
    <property type="molecule type" value="Genomic_DNA"/>
</dbReference>
<dbReference type="PANTHER" id="PTHR30154">
    <property type="entry name" value="LEUCINE-RESPONSIVE REGULATORY PROTEIN"/>
    <property type="match status" value="1"/>
</dbReference>
<dbReference type="GO" id="GO:0005829">
    <property type="term" value="C:cytosol"/>
    <property type="evidence" value="ECO:0007669"/>
    <property type="project" value="TreeGrafter"/>
</dbReference>
<dbReference type="InterPro" id="IPR011991">
    <property type="entry name" value="ArsR-like_HTH"/>
</dbReference>
<dbReference type="PROSITE" id="PS50956">
    <property type="entry name" value="HTH_ASNC_2"/>
    <property type="match status" value="1"/>
</dbReference>
<keyword evidence="2" id="KW-0238">DNA-binding</keyword>
<dbReference type="PRINTS" id="PR00033">
    <property type="entry name" value="HTHASNC"/>
</dbReference>
<reference evidence="5 6" key="1">
    <citation type="submission" date="2015-11" db="EMBL/GenBank/DDBJ databases">
        <title>Expanding the genomic diversity of Burkholderia species for the development of highly accurate diagnostics.</title>
        <authorList>
            <person name="Sahl J."/>
            <person name="Keim P."/>
            <person name="Wagner D."/>
        </authorList>
    </citation>
    <scope>NUCLEOTIDE SEQUENCE [LARGE SCALE GENOMIC DNA]</scope>
    <source>
        <strain evidence="5 6">MSMB368WGS</strain>
    </source>
</reference>
<name>A0A132E7P3_9BURK</name>
<dbReference type="GO" id="GO:0043565">
    <property type="term" value="F:sequence-specific DNA binding"/>
    <property type="evidence" value="ECO:0007669"/>
    <property type="project" value="InterPro"/>
</dbReference>
<dbReference type="InterPro" id="IPR000485">
    <property type="entry name" value="AsnC-type_HTH_dom"/>
</dbReference>
<evidence type="ECO:0000313" key="5">
    <source>
        <dbReference type="EMBL" id="KWF18683.1"/>
    </source>
</evidence>
<dbReference type="AlphaFoldDB" id="A0A132E7P3"/>
<dbReference type="InterPro" id="IPR019887">
    <property type="entry name" value="Tscrpt_reg_AsnC/Lrp_C"/>
</dbReference>
<accession>A0A132E7P3</accession>
<feature type="domain" description="HTH asnC-type" evidence="4">
    <location>
        <begin position="6"/>
        <end position="67"/>
    </location>
</feature>
<keyword evidence="3" id="KW-0804">Transcription</keyword>
<keyword evidence="1" id="KW-0805">Transcription regulation</keyword>
<dbReference type="Proteomes" id="UP000062912">
    <property type="component" value="Unassembled WGS sequence"/>
</dbReference>
<evidence type="ECO:0000256" key="1">
    <source>
        <dbReference type="ARBA" id="ARBA00023015"/>
    </source>
</evidence>
<dbReference type="InterPro" id="IPR036390">
    <property type="entry name" value="WH_DNA-bd_sf"/>
</dbReference>
<dbReference type="GO" id="GO:0043200">
    <property type="term" value="P:response to amino acid"/>
    <property type="evidence" value="ECO:0007669"/>
    <property type="project" value="TreeGrafter"/>
</dbReference>
<organism evidence="5 6">
    <name type="scientific">Burkholderia pseudomultivorans</name>
    <dbReference type="NCBI Taxonomy" id="1207504"/>
    <lineage>
        <taxon>Bacteria</taxon>
        <taxon>Pseudomonadati</taxon>
        <taxon>Pseudomonadota</taxon>
        <taxon>Betaproteobacteria</taxon>
        <taxon>Burkholderiales</taxon>
        <taxon>Burkholderiaceae</taxon>
        <taxon>Burkholderia</taxon>
        <taxon>Burkholderia cepacia complex</taxon>
    </lineage>
</organism>
<dbReference type="SUPFAM" id="SSF46785">
    <property type="entry name" value="Winged helix' DNA-binding domain"/>
    <property type="match status" value="1"/>
</dbReference>
<proteinExistence type="predicted"/>
<evidence type="ECO:0000259" key="4">
    <source>
        <dbReference type="PROSITE" id="PS50956"/>
    </source>
</evidence>
<dbReference type="InterPro" id="IPR019888">
    <property type="entry name" value="Tscrpt_reg_AsnC-like"/>
</dbReference>
<evidence type="ECO:0000256" key="3">
    <source>
        <dbReference type="ARBA" id="ARBA00023163"/>
    </source>
</evidence>
<dbReference type="Pfam" id="PF01037">
    <property type="entry name" value="AsnC_trans_reg"/>
    <property type="match status" value="1"/>
</dbReference>
<dbReference type="PANTHER" id="PTHR30154:SF34">
    <property type="entry name" value="TRANSCRIPTIONAL REGULATOR AZLB"/>
    <property type="match status" value="1"/>
</dbReference>
<dbReference type="Pfam" id="PF13412">
    <property type="entry name" value="HTH_24"/>
    <property type="match status" value="1"/>
</dbReference>
<sequence>MAGITLDDLDVRILTILQDDASVSNLELAERALSSPPTCMRRVRRLTEAGVIRRQVAMLDQAAIGTAVTALIEISLDRQTAEDYDAFEAYVCAEPSVTQCYRVSPGPDFVVVADLADVAEYDEFARRLFTGASNVRNVRTFFSTRRAKFETNARVAHAMRKRPGRP</sequence>
<dbReference type="RefSeq" id="WP_060246395.1">
    <property type="nucleotide sequence ID" value="NZ_LPJR01000087.1"/>
</dbReference>
<dbReference type="CDD" id="cd00090">
    <property type="entry name" value="HTH_ARSR"/>
    <property type="match status" value="1"/>
</dbReference>
<evidence type="ECO:0000256" key="2">
    <source>
        <dbReference type="ARBA" id="ARBA00023125"/>
    </source>
</evidence>
<evidence type="ECO:0000313" key="6">
    <source>
        <dbReference type="Proteomes" id="UP000062912"/>
    </source>
</evidence>
<dbReference type="InterPro" id="IPR036388">
    <property type="entry name" value="WH-like_DNA-bd_sf"/>
</dbReference>
<dbReference type="SUPFAM" id="SSF54909">
    <property type="entry name" value="Dimeric alpha+beta barrel"/>
    <property type="match status" value="1"/>
</dbReference>
<protein>
    <submittedName>
        <fullName evidence="5">AsnC family transcriptional regulator</fullName>
    </submittedName>
</protein>
<dbReference type="InterPro" id="IPR011008">
    <property type="entry name" value="Dimeric_a/b-barrel"/>
</dbReference>
<dbReference type="OrthoDB" id="9091488at2"/>
<gene>
    <name evidence="5" type="ORF">WT56_30375</name>
</gene>
<dbReference type="Gene3D" id="1.10.10.10">
    <property type="entry name" value="Winged helix-like DNA-binding domain superfamily/Winged helix DNA-binding domain"/>
    <property type="match status" value="1"/>
</dbReference>
<dbReference type="Gene3D" id="3.30.70.920">
    <property type="match status" value="1"/>
</dbReference>
<dbReference type="SMART" id="SM00344">
    <property type="entry name" value="HTH_ASNC"/>
    <property type="match status" value="1"/>
</dbReference>
<dbReference type="GO" id="GO:0006355">
    <property type="term" value="P:regulation of DNA-templated transcription"/>
    <property type="evidence" value="ECO:0007669"/>
    <property type="project" value="UniProtKB-ARBA"/>
</dbReference>